<dbReference type="InterPro" id="IPR011009">
    <property type="entry name" value="Kinase-like_dom_sf"/>
</dbReference>
<proteinExistence type="predicted"/>
<dbReference type="Pfam" id="PF01636">
    <property type="entry name" value="APH"/>
    <property type="match status" value="1"/>
</dbReference>
<feature type="non-terminal residue" evidence="2">
    <location>
        <position position="1"/>
    </location>
</feature>
<evidence type="ECO:0000313" key="2">
    <source>
        <dbReference type="EMBL" id="CAA9317198.1"/>
    </source>
</evidence>
<feature type="domain" description="Aminoglycoside phosphotransferase" evidence="1">
    <location>
        <begin position="57"/>
        <end position="241"/>
    </location>
</feature>
<organism evidence="2">
    <name type="scientific">uncultured Chloroflexia bacterium</name>
    <dbReference type="NCBI Taxonomy" id="1672391"/>
    <lineage>
        <taxon>Bacteria</taxon>
        <taxon>Bacillati</taxon>
        <taxon>Chloroflexota</taxon>
        <taxon>Chloroflexia</taxon>
        <taxon>environmental samples</taxon>
    </lineage>
</organism>
<dbReference type="InterPro" id="IPR002575">
    <property type="entry name" value="Aminoglycoside_PTrfase"/>
</dbReference>
<protein>
    <recommendedName>
        <fullName evidence="1">Aminoglycoside phosphotransferase domain-containing protein</fullName>
    </recommendedName>
</protein>
<dbReference type="EMBL" id="CADCTR010001878">
    <property type="protein sequence ID" value="CAA9317198.1"/>
    <property type="molecule type" value="Genomic_DNA"/>
</dbReference>
<dbReference type="SUPFAM" id="SSF56112">
    <property type="entry name" value="Protein kinase-like (PK-like)"/>
    <property type="match status" value="1"/>
</dbReference>
<accession>A0A6J4KXF0</accession>
<evidence type="ECO:0000259" key="1">
    <source>
        <dbReference type="Pfam" id="PF01636"/>
    </source>
</evidence>
<sequence>ALPVSDLAVSTRNILTESVSSMTYTSRVRTPSIAQGWARLLFVSPLNVSEDSSCSHLAQTVRVVEHLRTAEYPTPRPLHYGPIPGGGCYYLQERVTGHLMRSPGVYAELNYHELELLLRLLNLHAGIAPEVPQDWTSQVEWVALRHQGVWTVVAQSSLAVFPQLLAVCKQLCAEIDDPGLTHDDLVIGDFGAHNVLLDDHGRVAAVIDFEGAGQGDRVIDLVGLLYMVEPELFPVVRRAALRIASPAAVTACGVYWIVQRLYQGITTNDARLEPTAQQMLTHVDVLT</sequence>
<dbReference type="Gene3D" id="3.90.1200.10">
    <property type="match status" value="1"/>
</dbReference>
<name>A0A6J4KXF0_9CHLR</name>
<dbReference type="AlphaFoldDB" id="A0A6J4KXF0"/>
<reference evidence="2" key="1">
    <citation type="submission" date="2020-02" db="EMBL/GenBank/DDBJ databases">
        <authorList>
            <person name="Meier V. D."/>
        </authorList>
    </citation>
    <scope>NUCLEOTIDE SEQUENCE</scope>
    <source>
        <strain evidence="2">AVDCRST_MAG93</strain>
    </source>
</reference>
<gene>
    <name evidence="2" type="ORF">AVDCRST_MAG93-5560</name>
</gene>